<evidence type="ECO:0000313" key="2">
    <source>
        <dbReference type="Proteomes" id="UP000095280"/>
    </source>
</evidence>
<dbReference type="AlphaFoldDB" id="A0A1I8G0D1"/>
<feature type="region of interest" description="Disordered" evidence="1">
    <location>
        <begin position="1"/>
        <end position="35"/>
    </location>
</feature>
<evidence type="ECO:0000313" key="3">
    <source>
        <dbReference type="WBParaSite" id="maker-uti_cns_0000506-snap-gene-1.7-mRNA-1"/>
    </source>
</evidence>
<accession>A0A1I8G0D1</accession>
<keyword evidence="2" id="KW-1185">Reference proteome</keyword>
<name>A0A1I8G0D1_9PLAT</name>
<reference evidence="3" key="1">
    <citation type="submission" date="2016-11" db="UniProtKB">
        <authorList>
            <consortium name="WormBaseParasite"/>
        </authorList>
    </citation>
    <scope>IDENTIFICATION</scope>
</reference>
<evidence type="ECO:0000256" key="1">
    <source>
        <dbReference type="SAM" id="MobiDB-lite"/>
    </source>
</evidence>
<dbReference type="Proteomes" id="UP000095280">
    <property type="component" value="Unplaced"/>
</dbReference>
<protein>
    <submittedName>
        <fullName evidence="3">Uncharacterized protein</fullName>
    </submittedName>
</protein>
<organism evidence="2 3">
    <name type="scientific">Macrostomum lignano</name>
    <dbReference type="NCBI Taxonomy" id="282301"/>
    <lineage>
        <taxon>Eukaryota</taxon>
        <taxon>Metazoa</taxon>
        <taxon>Spiralia</taxon>
        <taxon>Lophotrochozoa</taxon>
        <taxon>Platyhelminthes</taxon>
        <taxon>Rhabditophora</taxon>
        <taxon>Macrostomorpha</taxon>
        <taxon>Macrostomida</taxon>
        <taxon>Macrostomidae</taxon>
        <taxon>Macrostomum</taxon>
    </lineage>
</organism>
<sequence>MPKTTRDPDLSSEFSGLHEEQGHAPASLHSDDDAMHQSQLEHQQYSDSYSSMALLMTEKRCLIKLEESMLLQTWSELNVLLAMLRRLQRPLVRVFAGVTQLAYPLTQLATEHRRAEAGQPQLLQMSTGQHHQGNYDFAGQKSS</sequence>
<dbReference type="WBParaSite" id="maker-uti_cns_0000506-snap-gene-1.7-mRNA-1">
    <property type="protein sequence ID" value="maker-uti_cns_0000506-snap-gene-1.7-mRNA-1"/>
    <property type="gene ID" value="maker-uti_cns_0000506-snap-gene-1.7"/>
</dbReference>
<proteinExistence type="predicted"/>